<dbReference type="AlphaFoldDB" id="A0A6J4UEW9"/>
<feature type="compositionally biased region" description="Basic residues" evidence="1">
    <location>
        <begin position="1"/>
        <end position="10"/>
    </location>
</feature>
<keyword evidence="2" id="KW-0560">Oxidoreductase</keyword>
<protein>
    <submittedName>
        <fullName evidence="2">Isoquinoline 1-oxidoreductase alpha subunit</fullName>
        <ecNumber evidence="2">1.3.99.16</ecNumber>
    </submittedName>
</protein>
<gene>
    <name evidence="2" type="ORF">AVDCRST_MAG73-2442</name>
</gene>
<feature type="compositionally biased region" description="Basic and acidic residues" evidence="1">
    <location>
        <begin position="112"/>
        <end position="127"/>
    </location>
</feature>
<feature type="non-terminal residue" evidence="2">
    <location>
        <position position="1"/>
    </location>
</feature>
<accession>A0A6J4UEW9</accession>
<organism evidence="2">
    <name type="scientific">uncultured Thermomicrobiales bacterium</name>
    <dbReference type="NCBI Taxonomy" id="1645740"/>
    <lineage>
        <taxon>Bacteria</taxon>
        <taxon>Pseudomonadati</taxon>
        <taxon>Thermomicrobiota</taxon>
        <taxon>Thermomicrobia</taxon>
        <taxon>Thermomicrobiales</taxon>
        <taxon>environmental samples</taxon>
    </lineage>
</organism>
<feature type="compositionally biased region" description="Basic and acidic residues" evidence="1">
    <location>
        <begin position="77"/>
        <end position="90"/>
    </location>
</feature>
<dbReference type="EMBL" id="CADCWE010000162">
    <property type="protein sequence ID" value="CAA9546273.1"/>
    <property type="molecule type" value="Genomic_DNA"/>
</dbReference>
<reference evidence="2" key="1">
    <citation type="submission" date="2020-02" db="EMBL/GenBank/DDBJ databases">
        <authorList>
            <person name="Meier V. D."/>
        </authorList>
    </citation>
    <scope>NUCLEOTIDE SEQUENCE</scope>
    <source>
        <strain evidence="2">AVDCRST_MAG73</strain>
    </source>
</reference>
<feature type="compositionally biased region" description="Basic residues" evidence="1">
    <location>
        <begin position="146"/>
        <end position="176"/>
    </location>
</feature>
<proteinExistence type="predicted"/>
<feature type="compositionally biased region" description="Basic residues" evidence="1">
    <location>
        <begin position="128"/>
        <end position="138"/>
    </location>
</feature>
<feature type="compositionally biased region" description="Basic residues" evidence="1">
    <location>
        <begin position="48"/>
        <end position="66"/>
    </location>
</feature>
<name>A0A6J4UEW9_9BACT</name>
<feature type="region of interest" description="Disordered" evidence="1">
    <location>
        <begin position="1"/>
        <end position="176"/>
    </location>
</feature>
<evidence type="ECO:0000313" key="2">
    <source>
        <dbReference type="EMBL" id="CAA9546273.1"/>
    </source>
</evidence>
<dbReference type="EC" id="1.3.99.16" evidence="2"/>
<evidence type="ECO:0000256" key="1">
    <source>
        <dbReference type="SAM" id="MobiDB-lite"/>
    </source>
</evidence>
<feature type="non-terminal residue" evidence="2">
    <location>
        <position position="176"/>
    </location>
</feature>
<feature type="compositionally biased region" description="Basic and acidic residues" evidence="1">
    <location>
        <begin position="38"/>
        <end position="47"/>
    </location>
</feature>
<sequence length="176" mass="21006">AHRRVPRSRFRRPDRERHRPRPPARTAAHLARRTSPRPRPDRGEKGLRHGQLRRLHGAARWTRRLRLPPPGRGLRGAVRDHGRGAGEGRRTRPGATGVRRRRRVPMRLLHPRSGDERACPARREPRPDRRRHPARRLRQPLPLRRLPQHPRRGPHRRRPGSARPRQRRFRCRRRPV</sequence>
<dbReference type="GO" id="GO:0047121">
    <property type="term" value="F:isoquinoline 1-oxidoreductase activity"/>
    <property type="evidence" value="ECO:0007669"/>
    <property type="project" value="UniProtKB-EC"/>
</dbReference>